<sequence>MLQEAVAMRSKLEEAKRRKLILAAEVRFLLGRYELLMKTKAMNSSVETKVVQSPNTLKRTKILKETTAHRLAPIKEQKAKRNHNFLKEAAVRSTSTVTDRHNNKILHVGGEAAQPIVVISIPGMHHKRRKNGAKDVLSQNVTPILDLNLKAGIHGSNEATMRNSSTTFDLNLDSCFSGKESSLPSRAPIFDLNEISTGDEEFQFNTDAAMFEEARKSIIRGNEELQTDLKLSICRNAGEGSSHVGKRKISWKDPVALRV</sequence>
<dbReference type="OrthoDB" id="993453at2759"/>
<proteinExistence type="predicted"/>
<dbReference type="AlphaFoldDB" id="A0A2Z7BLV4"/>
<evidence type="ECO:0000313" key="1">
    <source>
        <dbReference type="EMBL" id="KZV35531.1"/>
    </source>
</evidence>
<evidence type="ECO:0000313" key="2">
    <source>
        <dbReference type="Proteomes" id="UP000250235"/>
    </source>
</evidence>
<keyword evidence="2" id="KW-1185">Reference proteome</keyword>
<dbReference type="PANTHER" id="PTHR34807">
    <property type="entry name" value="OS08G0270800 PROTEIN"/>
    <property type="match status" value="1"/>
</dbReference>
<organism evidence="1 2">
    <name type="scientific">Dorcoceras hygrometricum</name>
    <dbReference type="NCBI Taxonomy" id="472368"/>
    <lineage>
        <taxon>Eukaryota</taxon>
        <taxon>Viridiplantae</taxon>
        <taxon>Streptophyta</taxon>
        <taxon>Embryophyta</taxon>
        <taxon>Tracheophyta</taxon>
        <taxon>Spermatophyta</taxon>
        <taxon>Magnoliopsida</taxon>
        <taxon>eudicotyledons</taxon>
        <taxon>Gunneridae</taxon>
        <taxon>Pentapetalae</taxon>
        <taxon>asterids</taxon>
        <taxon>lamiids</taxon>
        <taxon>Lamiales</taxon>
        <taxon>Gesneriaceae</taxon>
        <taxon>Didymocarpoideae</taxon>
        <taxon>Trichosporeae</taxon>
        <taxon>Loxocarpinae</taxon>
        <taxon>Dorcoceras</taxon>
    </lineage>
</organism>
<accession>A0A2Z7BLV4</accession>
<reference evidence="1 2" key="1">
    <citation type="journal article" date="2015" name="Proc. Natl. Acad. Sci. U.S.A.">
        <title>The resurrection genome of Boea hygrometrica: A blueprint for survival of dehydration.</title>
        <authorList>
            <person name="Xiao L."/>
            <person name="Yang G."/>
            <person name="Zhang L."/>
            <person name="Yang X."/>
            <person name="Zhao S."/>
            <person name="Ji Z."/>
            <person name="Zhou Q."/>
            <person name="Hu M."/>
            <person name="Wang Y."/>
            <person name="Chen M."/>
            <person name="Xu Y."/>
            <person name="Jin H."/>
            <person name="Xiao X."/>
            <person name="Hu G."/>
            <person name="Bao F."/>
            <person name="Hu Y."/>
            <person name="Wan P."/>
            <person name="Li L."/>
            <person name="Deng X."/>
            <person name="Kuang T."/>
            <person name="Xiang C."/>
            <person name="Zhu J.K."/>
            <person name="Oliver M.J."/>
            <person name="He Y."/>
        </authorList>
    </citation>
    <scope>NUCLEOTIDE SEQUENCE [LARGE SCALE GENOMIC DNA]</scope>
    <source>
        <strain evidence="2">cv. XS01</strain>
    </source>
</reference>
<dbReference type="PANTHER" id="PTHR34807:SF3">
    <property type="entry name" value="OS08G0270800 PROTEIN"/>
    <property type="match status" value="1"/>
</dbReference>
<dbReference type="Proteomes" id="UP000250235">
    <property type="component" value="Unassembled WGS sequence"/>
</dbReference>
<dbReference type="EMBL" id="KV004558">
    <property type="protein sequence ID" value="KZV35531.1"/>
    <property type="molecule type" value="Genomic_DNA"/>
</dbReference>
<gene>
    <name evidence="1" type="ORF">F511_21367</name>
</gene>
<name>A0A2Z7BLV4_9LAMI</name>
<protein>
    <submittedName>
        <fullName evidence="1">Uncharacterized protein</fullName>
    </submittedName>
</protein>